<keyword evidence="2" id="KW-1185">Reference proteome</keyword>
<dbReference type="KEGG" id="crw:CROST_015490"/>
<dbReference type="RefSeq" id="WP_077836223.1">
    <property type="nucleotide sequence ID" value="NZ_CP096983.1"/>
</dbReference>
<protein>
    <submittedName>
        <fullName evidence="1">Uncharacterized protein</fullName>
    </submittedName>
</protein>
<proteinExistence type="predicted"/>
<accession>A0A1S8LJN4</accession>
<name>A0A1S8LJN4_9CLOT</name>
<dbReference type="AlphaFoldDB" id="A0A1S8LJN4"/>
<dbReference type="Proteomes" id="UP000190951">
    <property type="component" value="Chromosome"/>
</dbReference>
<evidence type="ECO:0000313" key="2">
    <source>
        <dbReference type="Proteomes" id="UP000190951"/>
    </source>
</evidence>
<organism evidence="1 2">
    <name type="scientific">Clostridium felsineum</name>
    <dbReference type="NCBI Taxonomy" id="36839"/>
    <lineage>
        <taxon>Bacteria</taxon>
        <taxon>Bacillati</taxon>
        <taxon>Bacillota</taxon>
        <taxon>Clostridia</taxon>
        <taxon>Eubacteriales</taxon>
        <taxon>Clostridiaceae</taxon>
        <taxon>Clostridium</taxon>
    </lineage>
</organism>
<dbReference type="EMBL" id="CP096983">
    <property type="protein sequence ID" value="URZ10834.1"/>
    <property type="molecule type" value="Genomic_DNA"/>
</dbReference>
<evidence type="ECO:0000313" key="1">
    <source>
        <dbReference type="EMBL" id="URZ10834.1"/>
    </source>
</evidence>
<gene>
    <name evidence="1" type="ORF">CROST_015490</name>
</gene>
<sequence>MKDSNIISWVECNIYYPDKEKLLKLRGYIDNIKDTNKDKDIIGIRNKIVKIKNRKISILFKICSIFCWNDSSMGNVWGLLLRLYMRV</sequence>
<reference evidence="1 2" key="1">
    <citation type="submission" date="2022-04" db="EMBL/GenBank/DDBJ databases">
        <title>Genome sequence of C. roseum typestrain.</title>
        <authorList>
            <person name="Poehlein A."/>
            <person name="Schoch T."/>
            <person name="Duerre P."/>
            <person name="Daniel R."/>
        </authorList>
    </citation>
    <scope>NUCLEOTIDE SEQUENCE [LARGE SCALE GENOMIC DNA]</scope>
    <source>
        <strain evidence="1 2">DSM 7320</strain>
    </source>
</reference>